<accession>A0A415C829</accession>
<sequence length="39" mass="4614">MFWRSEYVRKPAKGESRAFSIQIYGLPKYASYEAYVYAS</sequence>
<dbReference type="RefSeq" id="WP_042996318.1">
    <property type="nucleotide sequence ID" value="NZ_JAQCQB010000003.1"/>
</dbReference>
<organism evidence="1 2">
    <name type="scientific">Bifidobacterium bifidum</name>
    <dbReference type="NCBI Taxonomy" id="1681"/>
    <lineage>
        <taxon>Bacteria</taxon>
        <taxon>Bacillati</taxon>
        <taxon>Actinomycetota</taxon>
        <taxon>Actinomycetes</taxon>
        <taxon>Bifidobacteriales</taxon>
        <taxon>Bifidobacteriaceae</taxon>
        <taxon>Bifidobacterium</taxon>
    </lineage>
</organism>
<evidence type="ECO:0000313" key="1">
    <source>
        <dbReference type="EMBL" id="RHJ24794.1"/>
    </source>
</evidence>
<reference evidence="1 2" key="1">
    <citation type="submission" date="2018-08" db="EMBL/GenBank/DDBJ databases">
        <title>A genome reference for cultivated species of the human gut microbiota.</title>
        <authorList>
            <person name="Zou Y."/>
            <person name="Xue W."/>
            <person name="Luo G."/>
        </authorList>
    </citation>
    <scope>NUCLEOTIDE SEQUENCE [LARGE SCALE GENOMIC DNA]</scope>
    <source>
        <strain evidence="1 2">AM12-10</strain>
    </source>
</reference>
<dbReference type="EMBL" id="QRLR01000001">
    <property type="protein sequence ID" value="RHJ24794.1"/>
    <property type="molecule type" value="Genomic_DNA"/>
</dbReference>
<dbReference type="AlphaFoldDB" id="A0A415C829"/>
<gene>
    <name evidence="1" type="ORF">DW137_01670</name>
</gene>
<proteinExistence type="predicted"/>
<evidence type="ECO:0000313" key="2">
    <source>
        <dbReference type="Proteomes" id="UP000283727"/>
    </source>
</evidence>
<keyword evidence="1" id="KW-0418">Kinase</keyword>
<keyword evidence="1" id="KW-0723">Serine/threonine-protein kinase</keyword>
<comment type="caution">
    <text evidence="1">The sequence shown here is derived from an EMBL/GenBank/DDBJ whole genome shotgun (WGS) entry which is preliminary data.</text>
</comment>
<dbReference type="Proteomes" id="UP000283727">
    <property type="component" value="Unassembled WGS sequence"/>
</dbReference>
<dbReference type="GO" id="GO:0004674">
    <property type="term" value="F:protein serine/threonine kinase activity"/>
    <property type="evidence" value="ECO:0007669"/>
    <property type="project" value="UniProtKB-KW"/>
</dbReference>
<name>A0A415C829_BIFBI</name>
<keyword evidence="1" id="KW-0808">Transferase</keyword>
<protein>
    <submittedName>
        <fullName evidence="1">Serine/threonine protein kinase</fullName>
    </submittedName>
</protein>